<feature type="chain" id="PRO_5015518401" evidence="2">
    <location>
        <begin position="26"/>
        <end position="466"/>
    </location>
</feature>
<keyword evidence="2" id="KW-0732">Signal</keyword>
<organism evidence="4 5">
    <name type="scientific">Enhygromyxa salina</name>
    <dbReference type="NCBI Taxonomy" id="215803"/>
    <lineage>
        <taxon>Bacteria</taxon>
        <taxon>Pseudomonadati</taxon>
        <taxon>Myxococcota</taxon>
        <taxon>Polyangia</taxon>
        <taxon>Nannocystales</taxon>
        <taxon>Nannocystaceae</taxon>
        <taxon>Enhygromyxa</taxon>
    </lineage>
</organism>
<dbReference type="Proteomes" id="UP000238823">
    <property type="component" value="Unassembled WGS sequence"/>
</dbReference>
<dbReference type="AlphaFoldDB" id="A0A2S9YUB4"/>
<evidence type="ECO:0000259" key="3">
    <source>
        <dbReference type="PROSITE" id="PS50095"/>
    </source>
</evidence>
<feature type="domain" description="PLAT" evidence="3">
    <location>
        <begin position="437"/>
        <end position="466"/>
    </location>
</feature>
<name>A0A2S9YUB4_9BACT</name>
<accession>A0A2S9YUB4</accession>
<feature type="signal peptide" evidence="2">
    <location>
        <begin position="1"/>
        <end position="25"/>
    </location>
</feature>
<dbReference type="InterPro" id="IPR031329">
    <property type="entry name" value="NEUT/ALK_ceramidase_N"/>
</dbReference>
<dbReference type="RefSeq" id="WP_181233434.1">
    <property type="nucleotide sequence ID" value="NZ_PVNL01000037.1"/>
</dbReference>
<comment type="caution">
    <text evidence="4">The sequence shown here is derived from an EMBL/GenBank/DDBJ whole genome shotgun (WGS) entry which is preliminary data.</text>
</comment>
<proteinExistence type="predicted"/>
<dbReference type="PROSITE" id="PS50095">
    <property type="entry name" value="PLAT"/>
    <property type="match status" value="1"/>
</dbReference>
<dbReference type="Pfam" id="PF04734">
    <property type="entry name" value="Ceramidase_alk"/>
    <property type="match status" value="1"/>
</dbReference>
<feature type="compositionally biased region" description="Acidic residues" evidence="1">
    <location>
        <begin position="51"/>
        <end position="64"/>
    </location>
</feature>
<evidence type="ECO:0000313" key="5">
    <source>
        <dbReference type="Proteomes" id="UP000238823"/>
    </source>
</evidence>
<dbReference type="EMBL" id="PVNL01000037">
    <property type="protein sequence ID" value="PRQ08697.1"/>
    <property type="molecule type" value="Genomic_DNA"/>
</dbReference>
<evidence type="ECO:0000313" key="4">
    <source>
        <dbReference type="EMBL" id="PRQ08697.1"/>
    </source>
</evidence>
<gene>
    <name evidence="4" type="ORF">ENSA7_15970</name>
</gene>
<feature type="region of interest" description="Disordered" evidence="1">
    <location>
        <begin position="24"/>
        <end position="74"/>
    </location>
</feature>
<evidence type="ECO:0000256" key="2">
    <source>
        <dbReference type="SAM" id="SignalP"/>
    </source>
</evidence>
<protein>
    <submittedName>
        <fullName evidence="4">Neutral/alkaline non-lysosomal ceramidase</fullName>
    </submittedName>
</protein>
<reference evidence="4 5" key="1">
    <citation type="submission" date="2018-03" db="EMBL/GenBank/DDBJ databases">
        <title>Draft Genome Sequences of the Obligatory Marine Myxobacteria Enhygromyxa salina SWB007.</title>
        <authorList>
            <person name="Poehlein A."/>
            <person name="Moghaddam J.A."/>
            <person name="Harms H."/>
            <person name="Alanjari M."/>
            <person name="Koenig G.M."/>
            <person name="Daniel R."/>
            <person name="Schaeberle T.F."/>
        </authorList>
    </citation>
    <scope>NUCLEOTIDE SEQUENCE [LARGE SCALE GENOMIC DNA]</scope>
    <source>
        <strain evidence="4 5">SWB007</strain>
    </source>
</reference>
<sequence>MPRIAPPSFSILFAAGLLLSPLACRGDTPADGETSTETGDGDGDPGTTELGDGDGDPGDGDGDGDPPPAAYEVGFDVTDLTPTDAELAEGFYLGGYGLYTERGAAEGIHDRVYVRTMAIGYGPEDGGIFAVVDTVGMGNQWTRAIRAEAASMTGLSETQIIVGSTHSHAAPDLQGLWGGVPEGYRARIITDIATSMATAWSERVPADLEVASTTADNRNRRGWDFTDDGLFVLQARNLEGGALLGAMVAFAAHPVVLGSDNLLMSRDFCGYAVDNLEAQLEAPVLFFNGVQGDVSPKVPEGMYADDFERAQAYGDHVAARTMLALEAVEPVGVDMFRGYADFDLSVTNQTFLFAAQAGILDYDFTSRGDTTLVTTQTAYFRFGSEIQLVAFPGESLTRNGLPIKEAMTAPHQVVLGLSGDALGYFVPSDEWNTGLNDNYEESISVGMDAADTTRDVMLDLIGQDPG</sequence>
<evidence type="ECO:0000256" key="1">
    <source>
        <dbReference type="SAM" id="MobiDB-lite"/>
    </source>
</evidence>
<dbReference type="InterPro" id="IPR001024">
    <property type="entry name" value="PLAT/LH2_dom"/>
</dbReference>